<dbReference type="Proteomes" id="UP000007115">
    <property type="component" value="Unassembled WGS sequence"/>
</dbReference>
<dbReference type="GeneID" id="25794193"/>
<reference evidence="1 2" key="1">
    <citation type="journal article" date="2011" name="Genome Biol.">
        <title>Comparative genome sequence analysis underscores mycoparasitism as the ancestral life style of Trichoderma.</title>
        <authorList>
            <person name="Kubicek C.P."/>
            <person name="Herrera-Estrella A."/>
            <person name="Seidl-Seiboth V."/>
            <person name="Martinez D.A."/>
            <person name="Druzhinina I.S."/>
            <person name="Thon M."/>
            <person name="Zeilinger S."/>
            <person name="Casas-Flores S."/>
            <person name="Horwitz B.A."/>
            <person name="Mukherjee P.K."/>
            <person name="Mukherjee M."/>
            <person name="Kredics L."/>
            <person name="Alcaraz L.D."/>
            <person name="Aerts A."/>
            <person name="Antal Z."/>
            <person name="Atanasova L."/>
            <person name="Cervantes-Badillo M.G."/>
            <person name="Challacombe J."/>
            <person name="Chertkov O."/>
            <person name="McCluskey K."/>
            <person name="Coulpier F."/>
            <person name="Deshpande N."/>
            <person name="von Doehren H."/>
            <person name="Ebbole D.J."/>
            <person name="Esquivel-Naranjo E.U."/>
            <person name="Fekete E."/>
            <person name="Flipphi M."/>
            <person name="Glaser F."/>
            <person name="Gomez-Rodriguez E.Y."/>
            <person name="Gruber S."/>
            <person name="Han C."/>
            <person name="Henrissat B."/>
            <person name="Hermosa R."/>
            <person name="Hernandez-Onate M."/>
            <person name="Karaffa L."/>
            <person name="Kosti I."/>
            <person name="Le Crom S."/>
            <person name="Lindquist E."/>
            <person name="Lucas S."/>
            <person name="Luebeck M."/>
            <person name="Luebeck P.S."/>
            <person name="Margeot A."/>
            <person name="Metz B."/>
            <person name="Misra M."/>
            <person name="Nevalainen H."/>
            <person name="Omann M."/>
            <person name="Packer N."/>
            <person name="Perrone G."/>
            <person name="Uresti-Rivera E.E."/>
            <person name="Salamov A."/>
            <person name="Schmoll M."/>
            <person name="Seiboth B."/>
            <person name="Shapiro H."/>
            <person name="Sukno S."/>
            <person name="Tamayo-Ramos J.A."/>
            <person name="Tisch D."/>
            <person name="Wiest A."/>
            <person name="Wilkinson H.H."/>
            <person name="Zhang M."/>
            <person name="Coutinho P.M."/>
            <person name="Kenerley C.M."/>
            <person name="Monte E."/>
            <person name="Baker S.E."/>
            <person name="Grigoriev I.V."/>
        </authorList>
    </citation>
    <scope>NUCLEOTIDE SEQUENCE [LARGE SCALE GENOMIC DNA]</scope>
    <source>
        <strain evidence="2">Gv29-8 / FGSC 10586</strain>
    </source>
</reference>
<feature type="non-terminal residue" evidence="1">
    <location>
        <position position="1"/>
    </location>
</feature>
<gene>
    <name evidence="1" type="ORF">TRIVIDRAFT_43408</name>
</gene>
<proteinExistence type="predicted"/>
<dbReference type="HOGENOM" id="CLU_2432852_0_0_1"/>
<keyword evidence="2" id="KW-1185">Reference proteome</keyword>
<sequence length="91" mass="10575">NINCASKFRVVRTGTNKLICRVIDQVAKHIAHRVYQVVSFNVTEYSCVVAISRDKWEGQLMFKSSFPCDRDDEHQLDMYCRRKGARFSVDS</sequence>
<dbReference type="RefSeq" id="XP_013951836.1">
    <property type="nucleotide sequence ID" value="XM_014096361.1"/>
</dbReference>
<dbReference type="EMBL" id="ABDF02000088">
    <property type="protein sequence ID" value="EHK17636.1"/>
    <property type="molecule type" value="Genomic_DNA"/>
</dbReference>
<dbReference type="VEuPathDB" id="FungiDB:TRIVIDRAFT_43408"/>
<name>G9N674_HYPVG</name>
<evidence type="ECO:0000313" key="1">
    <source>
        <dbReference type="EMBL" id="EHK17636.1"/>
    </source>
</evidence>
<comment type="caution">
    <text evidence="1">The sequence shown here is derived from an EMBL/GenBank/DDBJ whole genome shotgun (WGS) entry which is preliminary data.</text>
</comment>
<dbReference type="InParanoid" id="G9N674"/>
<dbReference type="AlphaFoldDB" id="G9N674"/>
<dbReference type="OrthoDB" id="5214444at2759"/>
<accession>G9N674</accession>
<organism evidence="1 2">
    <name type="scientific">Hypocrea virens (strain Gv29-8 / FGSC 10586)</name>
    <name type="common">Gliocladium virens</name>
    <name type="synonym">Trichoderma virens</name>
    <dbReference type="NCBI Taxonomy" id="413071"/>
    <lineage>
        <taxon>Eukaryota</taxon>
        <taxon>Fungi</taxon>
        <taxon>Dikarya</taxon>
        <taxon>Ascomycota</taxon>
        <taxon>Pezizomycotina</taxon>
        <taxon>Sordariomycetes</taxon>
        <taxon>Hypocreomycetidae</taxon>
        <taxon>Hypocreales</taxon>
        <taxon>Hypocreaceae</taxon>
        <taxon>Trichoderma</taxon>
    </lineage>
</organism>
<evidence type="ECO:0000313" key="2">
    <source>
        <dbReference type="Proteomes" id="UP000007115"/>
    </source>
</evidence>
<protein>
    <submittedName>
        <fullName evidence="1">Uncharacterized protein</fullName>
    </submittedName>
</protein>
<dbReference type="OMA" id="EHVNQAV"/>
<dbReference type="eggNOG" id="ENOG502RMZ6">
    <property type="taxonomic scope" value="Eukaryota"/>
</dbReference>